<protein>
    <recommendedName>
        <fullName evidence="9">DAGKc domain-containing protein</fullName>
    </recommendedName>
</protein>
<evidence type="ECO:0000313" key="11">
    <source>
        <dbReference type="Proteomes" id="UP000284841"/>
    </source>
</evidence>
<evidence type="ECO:0000256" key="1">
    <source>
        <dbReference type="ARBA" id="ARBA00001946"/>
    </source>
</evidence>
<keyword evidence="7" id="KW-0594">Phospholipid biosynthesis</keyword>
<comment type="caution">
    <text evidence="10">The sequence shown here is derived from an EMBL/GenBank/DDBJ whole genome shotgun (WGS) entry which is preliminary data.</text>
</comment>
<evidence type="ECO:0000256" key="5">
    <source>
        <dbReference type="ARBA" id="ARBA00022777"/>
    </source>
</evidence>
<keyword evidence="8" id="KW-1208">Phospholipid metabolism</keyword>
<evidence type="ECO:0000256" key="2">
    <source>
        <dbReference type="ARBA" id="ARBA00005983"/>
    </source>
</evidence>
<dbReference type="InterPro" id="IPR001206">
    <property type="entry name" value="Diacylglycerol_kinase_cat_dom"/>
</dbReference>
<dbReference type="InterPro" id="IPR017438">
    <property type="entry name" value="ATP-NAD_kinase_N"/>
</dbReference>
<dbReference type="InterPro" id="IPR016064">
    <property type="entry name" value="NAD/diacylglycerol_kinase_sf"/>
</dbReference>
<evidence type="ECO:0000256" key="7">
    <source>
        <dbReference type="ARBA" id="ARBA00023209"/>
    </source>
</evidence>
<dbReference type="Gene3D" id="2.60.200.40">
    <property type="match status" value="1"/>
</dbReference>
<dbReference type="RefSeq" id="WP_118333489.1">
    <property type="nucleotide sequence ID" value="NZ_AP025567.1"/>
</dbReference>
<reference evidence="10 11" key="1">
    <citation type="submission" date="2018-08" db="EMBL/GenBank/DDBJ databases">
        <title>A genome reference for cultivated species of the human gut microbiota.</title>
        <authorList>
            <person name="Zou Y."/>
            <person name="Xue W."/>
            <person name="Luo G."/>
        </authorList>
    </citation>
    <scope>NUCLEOTIDE SEQUENCE [LARGE SCALE GENOMIC DNA]</scope>
    <source>
        <strain evidence="10 11">AM07-24</strain>
    </source>
</reference>
<dbReference type="PANTHER" id="PTHR12358">
    <property type="entry name" value="SPHINGOSINE KINASE"/>
    <property type="match status" value="1"/>
</dbReference>
<dbReference type="OrthoDB" id="9786026at2"/>
<dbReference type="Pfam" id="PF19279">
    <property type="entry name" value="YegS_C"/>
    <property type="match status" value="1"/>
</dbReference>
<feature type="domain" description="DAGKc" evidence="9">
    <location>
        <begin position="1"/>
        <end position="132"/>
    </location>
</feature>
<keyword evidence="4" id="KW-0547">Nucleotide-binding</keyword>
<dbReference type="Gene3D" id="3.40.50.10330">
    <property type="entry name" value="Probable inorganic polyphosphate/atp-NAD kinase, domain 1"/>
    <property type="match status" value="1"/>
</dbReference>
<evidence type="ECO:0000256" key="3">
    <source>
        <dbReference type="ARBA" id="ARBA00022679"/>
    </source>
</evidence>
<proteinExistence type="inferred from homology"/>
<comment type="similarity">
    <text evidence="2">Belongs to the diacylglycerol/lipid kinase family.</text>
</comment>
<dbReference type="GO" id="GO:0008654">
    <property type="term" value="P:phospholipid biosynthetic process"/>
    <property type="evidence" value="ECO:0007669"/>
    <property type="project" value="UniProtKB-KW"/>
</dbReference>
<evidence type="ECO:0000256" key="6">
    <source>
        <dbReference type="ARBA" id="ARBA00022840"/>
    </source>
</evidence>
<dbReference type="NCBIfam" id="TIGR00147">
    <property type="entry name" value="YegS/Rv2252/BmrU family lipid kinase"/>
    <property type="match status" value="1"/>
</dbReference>
<dbReference type="STRING" id="1776384.GCA_900086585_02693"/>
<evidence type="ECO:0000259" key="9">
    <source>
        <dbReference type="PROSITE" id="PS50146"/>
    </source>
</evidence>
<keyword evidence="7" id="KW-0443">Lipid metabolism</keyword>
<name>A0A415E6I1_9FIRM</name>
<dbReference type="Proteomes" id="UP000284841">
    <property type="component" value="Unassembled WGS sequence"/>
</dbReference>
<dbReference type="EMBL" id="QRMS01000001">
    <property type="protein sequence ID" value="RHJ89383.1"/>
    <property type="molecule type" value="Genomic_DNA"/>
</dbReference>
<dbReference type="AlphaFoldDB" id="A0A415E6I1"/>
<keyword evidence="11" id="KW-1185">Reference proteome</keyword>
<keyword evidence="5" id="KW-0418">Kinase</keyword>
<evidence type="ECO:0000313" key="10">
    <source>
        <dbReference type="EMBL" id="RHJ89383.1"/>
    </source>
</evidence>
<sequence>MENYFFINPKAGQGKGIDKLAANIEAAAAALGMTAKIYITKGVGDGERKARETAQSLDGRPARFYACGGDGTNNEIINGTIGFDQIAVGCIPIGTGNDTVRNFPGDFLDIKAQLLGTTQKIDLIRYSGVLNGIYQERFCVNMFNIGFDCNVVELTSRLKKKPLIAGSMAYLLAVMGMFVQKKGIELKLVEDDKTLIDGEVLLCAISNGSYCGGGMYTSPQALISDGIFDLNIIKDVPRLTFLRLFPKYKKGTHLQVPGIEDILTIKKCRSLNLEPKRDHFFLCADGEISTAEAIHFEIVPRVLDFIVPTGSKMHKSIISNLYTVDNYI</sequence>
<evidence type="ECO:0000256" key="8">
    <source>
        <dbReference type="ARBA" id="ARBA00023264"/>
    </source>
</evidence>
<dbReference type="SUPFAM" id="SSF111331">
    <property type="entry name" value="NAD kinase/diacylglycerol kinase-like"/>
    <property type="match status" value="1"/>
</dbReference>
<keyword evidence="6" id="KW-0067">ATP-binding</keyword>
<accession>A0A415E6I1</accession>
<keyword evidence="7" id="KW-0444">Lipid biosynthesis</keyword>
<gene>
    <name evidence="10" type="ORF">DW099_02055</name>
</gene>
<evidence type="ECO:0000256" key="4">
    <source>
        <dbReference type="ARBA" id="ARBA00022741"/>
    </source>
</evidence>
<dbReference type="InterPro" id="IPR005218">
    <property type="entry name" value="Diacylglycerol/lipid_kinase"/>
</dbReference>
<dbReference type="PANTHER" id="PTHR12358:SF54">
    <property type="entry name" value="SPHINGOSINE KINASE RELATED PROTEIN"/>
    <property type="match status" value="1"/>
</dbReference>
<dbReference type="GO" id="GO:0005524">
    <property type="term" value="F:ATP binding"/>
    <property type="evidence" value="ECO:0007669"/>
    <property type="project" value="UniProtKB-KW"/>
</dbReference>
<dbReference type="InterPro" id="IPR045540">
    <property type="entry name" value="YegS/DAGK_C"/>
</dbReference>
<comment type="cofactor">
    <cofactor evidence="1">
        <name>Mg(2+)</name>
        <dbReference type="ChEBI" id="CHEBI:18420"/>
    </cofactor>
</comment>
<dbReference type="InterPro" id="IPR050187">
    <property type="entry name" value="Lipid_Phosphate_FormReg"/>
</dbReference>
<keyword evidence="3" id="KW-0808">Transferase</keyword>
<dbReference type="GO" id="GO:0016301">
    <property type="term" value="F:kinase activity"/>
    <property type="evidence" value="ECO:0007669"/>
    <property type="project" value="UniProtKB-KW"/>
</dbReference>
<organism evidence="10 11">
    <name type="scientific">Emergencia timonensis</name>
    <dbReference type="NCBI Taxonomy" id="1776384"/>
    <lineage>
        <taxon>Bacteria</taxon>
        <taxon>Bacillati</taxon>
        <taxon>Bacillota</taxon>
        <taxon>Clostridia</taxon>
        <taxon>Peptostreptococcales</taxon>
        <taxon>Anaerovoracaceae</taxon>
        <taxon>Emergencia</taxon>
    </lineage>
</organism>
<dbReference type="PROSITE" id="PS50146">
    <property type="entry name" value="DAGK"/>
    <property type="match status" value="1"/>
</dbReference>
<dbReference type="SMART" id="SM00046">
    <property type="entry name" value="DAGKc"/>
    <property type="match status" value="1"/>
</dbReference>
<dbReference type="Pfam" id="PF00781">
    <property type="entry name" value="DAGK_cat"/>
    <property type="match status" value="1"/>
</dbReference>